<dbReference type="Proteomes" id="UP000509346">
    <property type="component" value="Chromosome"/>
</dbReference>
<dbReference type="RefSeq" id="WP_179922091.1">
    <property type="nucleotide sequence ID" value="NZ_CP058909.1"/>
</dbReference>
<evidence type="ECO:0000256" key="4">
    <source>
        <dbReference type="ARBA" id="ARBA00023136"/>
    </source>
</evidence>
<feature type="region of interest" description="Disordered" evidence="6">
    <location>
        <begin position="410"/>
        <end position="441"/>
    </location>
</feature>
<dbReference type="EMBL" id="CP058909">
    <property type="protein sequence ID" value="QLH81766.1"/>
    <property type="molecule type" value="Genomic_DNA"/>
</dbReference>
<dbReference type="PANTHER" id="PTHR34990">
    <property type="entry name" value="UDP-2,3-DIACYLGLUCOSAMINE HYDROLASE-RELATED"/>
    <property type="match status" value="1"/>
</dbReference>
<reference evidence="9 10" key="1">
    <citation type="submission" date="2020-07" db="EMBL/GenBank/DDBJ databases">
        <title>Halosimplex litoreum sp. nov. and Halosimplex rubrum sp. nov., isolated from different salt environments.</title>
        <authorList>
            <person name="Cui H."/>
        </authorList>
    </citation>
    <scope>NUCLEOTIDE SEQUENCE [LARGE SCALE GENOMIC DNA]</scope>
    <source>
        <strain evidence="9 10">R2</strain>
    </source>
</reference>
<dbReference type="GO" id="GO:0009245">
    <property type="term" value="P:lipid A biosynthetic process"/>
    <property type="evidence" value="ECO:0007669"/>
    <property type="project" value="TreeGrafter"/>
</dbReference>
<gene>
    <name evidence="9" type="ORF">HZS54_09065</name>
</gene>
<proteinExistence type="predicted"/>
<keyword evidence="5" id="KW-0464">Manganese</keyword>
<dbReference type="InterPro" id="IPR043461">
    <property type="entry name" value="LpxH-like"/>
</dbReference>
<feature type="transmembrane region" description="Helical" evidence="7">
    <location>
        <begin position="261"/>
        <end position="284"/>
    </location>
</feature>
<evidence type="ECO:0000256" key="3">
    <source>
        <dbReference type="ARBA" id="ARBA00022723"/>
    </source>
</evidence>
<evidence type="ECO:0000313" key="10">
    <source>
        <dbReference type="Proteomes" id="UP000509346"/>
    </source>
</evidence>
<organism evidence="9 10">
    <name type="scientific">Halosimplex pelagicum</name>
    <dbReference type="NCBI Taxonomy" id="869886"/>
    <lineage>
        <taxon>Archaea</taxon>
        <taxon>Methanobacteriati</taxon>
        <taxon>Methanobacteriota</taxon>
        <taxon>Stenosarchaea group</taxon>
        <taxon>Halobacteria</taxon>
        <taxon>Halobacteriales</taxon>
        <taxon>Haloarculaceae</taxon>
        <taxon>Halosimplex</taxon>
    </lineage>
</organism>
<keyword evidence="7" id="KW-1133">Transmembrane helix</keyword>
<keyword evidence="3" id="KW-0479">Metal-binding</keyword>
<dbReference type="GeneID" id="56082736"/>
<accession>A0A7D5P645</accession>
<dbReference type="GO" id="GO:0008758">
    <property type="term" value="F:UDP-2,3-diacylglucosamine hydrolase activity"/>
    <property type="evidence" value="ECO:0007669"/>
    <property type="project" value="TreeGrafter"/>
</dbReference>
<evidence type="ECO:0000313" key="9">
    <source>
        <dbReference type="EMBL" id="QLH81766.1"/>
    </source>
</evidence>
<keyword evidence="4 7" id="KW-0472">Membrane</keyword>
<dbReference type="GO" id="GO:0046872">
    <property type="term" value="F:metal ion binding"/>
    <property type="evidence" value="ECO:0007669"/>
    <property type="project" value="UniProtKB-KW"/>
</dbReference>
<protein>
    <submittedName>
        <fullName evidence="9">Metallophosphoesterase</fullName>
    </submittedName>
</protein>
<evidence type="ECO:0000256" key="5">
    <source>
        <dbReference type="ARBA" id="ARBA00023211"/>
    </source>
</evidence>
<keyword evidence="2" id="KW-0997">Cell inner membrane</keyword>
<dbReference type="Pfam" id="PF00149">
    <property type="entry name" value="Metallophos"/>
    <property type="match status" value="1"/>
</dbReference>
<dbReference type="SUPFAM" id="SSF56300">
    <property type="entry name" value="Metallo-dependent phosphatases"/>
    <property type="match status" value="1"/>
</dbReference>
<evidence type="ECO:0000256" key="2">
    <source>
        <dbReference type="ARBA" id="ARBA00022519"/>
    </source>
</evidence>
<keyword evidence="10" id="KW-1185">Reference proteome</keyword>
<dbReference type="InterPro" id="IPR004843">
    <property type="entry name" value="Calcineurin-like_PHP"/>
</dbReference>
<dbReference type="KEGG" id="hpel:HZS54_09065"/>
<keyword evidence="7" id="KW-0812">Transmembrane</keyword>
<evidence type="ECO:0000256" key="6">
    <source>
        <dbReference type="SAM" id="MobiDB-lite"/>
    </source>
</evidence>
<evidence type="ECO:0000256" key="7">
    <source>
        <dbReference type="SAM" id="Phobius"/>
    </source>
</evidence>
<dbReference type="OrthoDB" id="328870at2157"/>
<feature type="compositionally biased region" description="Basic and acidic residues" evidence="6">
    <location>
        <begin position="431"/>
        <end position="441"/>
    </location>
</feature>
<keyword evidence="1" id="KW-1003">Cell membrane</keyword>
<feature type="transmembrane region" description="Helical" evidence="7">
    <location>
        <begin position="208"/>
        <end position="232"/>
    </location>
</feature>
<dbReference type="PANTHER" id="PTHR34990:SF2">
    <property type="entry name" value="BLL8164 PROTEIN"/>
    <property type="match status" value="1"/>
</dbReference>
<dbReference type="AlphaFoldDB" id="A0A7D5P645"/>
<evidence type="ECO:0000256" key="1">
    <source>
        <dbReference type="ARBA" id="ARBA00022475"/>
    </source>
</evidence>
<dbReference type="GO" id="GO:0016020">
    <property type="term" value="C:membrane"/>
    <property type="evidence" value="ECO:0007669"/>
    <property type="project" value="GOC"/>
</dbReference>
<feature type="domain" description="Calcineurin-like phosphoesterase" evidence="8">
    <location>
        <begin position="7"/>
        <end position="148"/>
    </location>
</feature>
<sequence length="441" mass="49799">MTDAYYLISDLHIGGDEQLRHVDFREELIDFLRDLADSDEDAELLINGDAFGLWEFTEVEGSAKFDALVADYPELFAQLRATGERVPITLIPGNHDYELAAHDEYVDRLAEYNVTLDQSVSITRDLGDAVVHVEHGMQEDPNNRIPDFGNPYANPPGYFVNRQITSRAGRLSGRGKYNWLRDIQAVTPMTQIPDWLVSNYFYREMSAWLRFAVVPFLALFNAALWYVGVVALDATGVWSLPMAVVQGVLRDFGPVGYLVDMILTANLVLVALLAVIAVPLYVFFRDVRKTLRRFGLVRESDGEDPVEKYLDRARAVFRADPAVAVYVYGHTHRPSTTEVGDRLVINTGTWLKRLHRVDPVVGLLPPVYYASFRLNYFRLTAADDGGVRVDYEVIDKPDPDDETLLQRLLTRPPDPEEPIPETTVVDPPVSPEERVSEPAEE</sequence>
<evidence type="ECO:0000259" key="8">
    <source>
        <dbReference type="Pfam" id="PF00149"/>
    </source>
</evidence>
<name>A0A7D5P645_9EURY</name>
<dbReference type="Gene3D" id="3.60.21.10">
    <property type="match status" value="2"/>
</dbReference>
<dbReference type="InterPro" id="IPR029052">
    <property type="entry name" value="Metallo-depent_PP-like"/>
</dbReference>